<keyword evidence="9" id="KW-1003">Cell membrane</keyword>
<reference evidence="11" key="1">
    <citation type="submission" date="2017-09" db="EMBL/GenBank/DDBJ databases">
        <title>Depth-based differentiation of microbial function through sediment-hosted aquifers and enrichment of novel symbionts in the deep terrestrial subsurface.</title>
        <authorList>
            <person name="Probst A.J."/>
            <person name="Ladd B."/>
            <person name="Jarett J.K."/>
            <person name="Geller-Mcgrath D.E."/>
            <person name="Sieber C.M.K."/>
            <person name="Emerson J.B."/>
            <person name="Anantharaman K."/>
            <person name="Thomas B.C."/>
            <person name="Malmstrom R."/>
            <person name="Stieglmeier M."/>
            <person name="Klingl A."/>
            <person name="Woyke T."/>
            <person name="Ryan C.M."/>
            <person name="Banfield J.F."/>
        </authorList>
    </citation>
    <scope>NUCLEOTIDE SEQUENCE [LARGE SCALE GENOMIC DNA]</scope>
</reference>
<proteinExistence type="inferred from homology"/>
<evidence type="ECO:0000256" key="5">
    <source>
        <dbReference type="ARBA" id="ARBA00022927"/>
    </source>
</evidence>
<evidence type="ECO:0000313" key="11">
    <source>
        <dbReference type="Proteomes" id="UP000228711"/>
    </source>
</evidence>
<evidence type="ECO:0000256" key="8">
    <source>
        <dbReference type="ARBA" id="ARBA00023136"/>
    </source>
</evidence>
<evidence type="ECO:0000256" key="3">
    <source>
        <dbReference type="ARBA" id="ARBA00022448"/>
    </source>
</evidence>
<evidence type="ECO:0000256" key="6">
    <source>
        <dbReference type="ARBA" id="ARBA00022989"/>
    </source>
</evidence>
<evidence type="ECO:0000256" key="4">
    <source>
        <dbReference type="ARBA" id="ARBA00022692"/>
    </source>
</evidence>
<organism evidence="10 11">
    <name type="scientific">Candidatus Kerfeldbacteria bacterium CG08_land_8_20_14_0_20_42_7</name>
    <dbReference type="NCBI Taxonomy" id="2014245"/>
    <lineage>
        <taxon>Bacteria</taxon>
        <taxon>Candidatus Kerfeldiibacteriota</taxon>
    </lineage>
</organism>
<keyword evidence="3 9" id="KW-0813">Transport</keyword>
<comment type="subcellular location">
    <subcellularLocation>
        <location evidence="9">Cell membrane</location>
        <topology evidence="9">Multi-pass membrane protein</topology>
    </subcellularLocation>
    <subcellularLocation>
        <location evidence="1">Membrane</location>
        <topology evidence="1">Multi-pass membrane protein</topology>
    </subcellularLocation>
</comment>
<dbReference type="InterPro" id="IPR004692">
    <property type="entry name" value="SecG"/>
</dbReference>
<dbReference type="NCBIfam" id="TIGR00810">
    <property type="entry name" value="secG"/>
    <property type="match status" value="1"/>
</dbReference>
<evidence type="ECO:0000256" key="9">
    <source>
        <dbReference type="RuleBase" id="RU365087"/>
    </source>
</evidence>
<dbReference type="GO" id="GO:0015450">
    <property type="term" value="F:protein-transporting ATPase activity"/>
    <property type="evidence" value="ECO:0007669"/>
    <property type="project" value="UniProtKB-UniRule"/>
</dbReference>
<comment type="similarity">
    <text evidence="2 9">Belongs to the SecG family.</text>
</comment>
<evidence type="ECO:0000256" key="7">
    <source>
        <dbReference type="ARBA" id="ARBA00023010"/>
    </source>
</evidence>
<keyword evidence="5 9" id="KW-0653">Protein transport</keyword>
<comment type="function">
    <text evidence="9">Involved in protein export. Participates in an early event of protein translocation.</text>
</comment>
<comment type="caution">
    <text evidence="10">The sequence shown here is derived from an EMBL/GenBank/DDBJ whole genome shotgun (WGS) entry which is preliminary data.</text>
</comment>
<evidence type="ECO:0000256" key="1">
    <source>
        <dbReference type="ARBA" id="ARBA00004141"/>
    </source>
</evidence>
<comment type="caution">
    <text evidence="9">Lacks conserved residue(s) required for the propagation of feature annotation.</text>
</comment>
<accession>A0A2H0YTB9</accession>
<protein>
    <recommendedName>
        <fullName evidence="9">Protein-export membrane protein SecG</fullName>
    </recommendedName>
</protein>
<keyword evidence="7 9" id="KW-0811">Translocation</keyword>
<feature type="transmembrane region" description="Helical" evidence="9">
    <location>
        <begin position="50"/>
        <end position="72"/>
    </location>
</feature>
<dbReference type="Proteomes" id="UP000228711">
    <property type="component" value="Unassembled WGS sequence"/>
</dbReference>
<dbReference type="GO" id="GO:0009306">
    <property type="term" value="P:protein secretion"/>
    <property type="evidence" value="ECO:0007669"/>
    <property type="project" value="UniProtKB-UniRule"/>
</dbReference>
<gene>
    <name evidence="10" type="primary">secG</name>
    <name evidence="10" type="ORF">COT25_01445</name>
</gene>
<dbReference type="Pfam" id="PF03840">
    <property type="entry name" value="SecG"/>
    <property type="match status" value="1"/>
</dbReference>
<name>A0A2H0YTB9_9BACT</name>
<keyword evidence="6 9" id="KW-1133">Transmembrane helix</keyword>
<keyword evidence="8 9" id="KW-0472">Membrane</keyword>
<keyword evidence="4 9" id="KW-0812">Transmembrane</keyword>
<evidence type="ECO:0000313" key="10">
    <source>
        <dbReference type="EMBL" id="PIS41751.1"/>
    </source>
</evidence>
<sequence length="73" mass="7583">MSLIFNIAQIILAVLLSVMVLLQQKGSGLGAAFGGSDGGATQTRRGPEKIIFNTTVVLVILFLGTALARIILA</sequence>
<dbReference type="AlphaFoldDB" id="A0A2H0YTB9"/>
<dbReference type="EMBL" id="PEXV01000054">
    <property type="protein sequence ID" value="PIS41751.1"/>
    <property type="molecule type" value="Genomic_DNA"/>
</dbReference>
<dbReference type="GO" id="GO:0005886">
    <property type="term" value="C:plasma membrane"/>
    <property type="evidence" value="ECO:0007669"/>
    <property type="project" value="UniProtKB-SubCell"/>
</dbReference>
<evidence type="ECO:0000256" key="2">
    <source>
        <dbReference type="ARBA" id="ARBA00008445"/>
    </source>
</evidence>